<feature type="domain" description="Guanylate cyclase" evidence="3">
    <location>
        <begin position="845"/>
        <end position="971"/>
    </location>
</feature>
<dbReference type="Pfam" id="PF00672">
    <property type="entry name" value="HAMP"/>
    <property type="match status" value="1"/>
</dbReference>
<feature type="transmembrane region" description="Helical" evidence="2">
    <location>
        <begin position="347"/>
        <end position="366"/>
    </location>
</feature>
<keyword evidence="2" id="KW-1133">Transmembrane helix</keyword>
<evidence type="ECO:0000259" key="3">
    <source>
        <dbReference type="PROSITE" id="PS50125"/>
    </source>
</evidence>
<sequence>MMHQPESSRPHLSPAAAPADARGERQGRPRSSWTLRGLGVLFVGLPLILGVVNDRIALSLARQQAEKRALDQARRVVATHLQGISIPHQISLTLEGFLKEAERLTREGDPPAIAARLRRLHRRRLARRLPRHDLCLARFDPFLERPQRLLTHQDGLGFTGPLATAFFEALPRSFLAPPLLDRVLTGLREALAFPVGPELWQSEAAGQLTLMNAREGRRGLFWSTLPRFSPTTDRYRLLLACVLDLTALPRDYAARLLVSRWSRPYVGIGYLRLGQERSFVASRFFRGHPRLLQDLPARLAAHPEREMLQQESGLLILSPPPAPGQGLRWVVAIPVAATDTGSLLRRYPWVSIQILILAGLGTLLGLRERVFRIPIRWSVSAILTGTFLLVVIGPGAGLYAIGQAAAVELEERERQEAGRRLHQRLQSCDQILLSYQGRVIQAMRQVAARPSTLAHLEAELASPSDGRLRAIANSLFDVAPDIVGREGVRDFTGILIAVGAGNLCRVWINSDSGQNSEAAGEPLVRLIAPFSRQAWAIMERRWQNARKDSSPLPGRTPLPPASPGPERLDLQLVRDEIMIEDLRRLFSGMVDSDLYTRLLFYPERQTQLTMNIGRVFTLGTFVPHRRHPRFLLSWLFDEQMARGTFVERVTRTWPESSKGRIFLLNREVPSLPSEPPGYDRHPGLRSLVDRSREGMQVRREIYRGPQGDEVLETLPSQYQNTLLFAGTEEAGNPALTVRRGFFTLATLGFALAIGLALLATWFFLAPLGRILAALQRFQPGQPVEEQPDAARGDEFGTLATAFQAMGEGIRQKDVLGRFVSPTVRRLVADEEFRRRARAGENRQVTVLFSEVGDPAAADHEATVEAVFHRLERHWSALHAVAEETGGEINKVMGDKILVVFDHEALGGATAAARAAVQAAWRLRQRLLADGLPAPLIGLNAGPVIAGLMGSANFRLDYTVIGDTVNLASRLATLAHTVGGSGIVLAGALVDLLPGTLTVTRLPFTRVKGKTQAVEAYPLEGVTDAGSGSRS</sequence>
<evidence type="ECO:0000313" key="5">
    <source>
        <dbReference type="EMBL" id="RCK81051.1"/>
    </source>
</evidence>
<dbReference type="PROSITE" id="PS50125">
    <property type="entry name" value="GUANYLATE_CYCLASE_2"/>
    <property type="match status" value="1"/>
</dbReference>
<feature type="domain" description="HAMP" evidence="4">
    <location>
        <begin position="761"/>
        <end position="814"/>
    </location>
</feature>
<evidence type="ECO:0000256" key="2">
    <source>
        <dbReference type="SAM" id="Phobius"/>
    </source>
</evidence>
<dbReference type="GO" id="GO:0016020">
    <property type="term" value="C:membrane"/>
    <property type="evidence" value="ECO:0007669"/>
    <property type="project" value="InterPro"/>
</dbReference>
<dbReference type="InterPro" id="IPR050697">
    <property type="entry name" value="Adenylyl/Guanylyl_Cyclase_3/4"/>
</dbReference>
<feature type="transmembrane region" description="Helical" evidence="2">
    <location>
        <begin position="378"/>
        <end position="401"/>
    </location>
</feature>
<dbReference type="GO" id="GO:0004016">
    <property type="term" value="F:adenylate cyclase activity"/>
    <property type="evidence" value="ECO:0007669"/>
    <property type="project" value="UniProtKB-ARBA"/>
</dbReference>
<dbReference type="PANTHER" id="PTHR43081:SF1">
    <property type="entry name" value="ADENYLATE CYCLASE, TERMINAL-DIFFERENTIATION SPECIFIC"/>
    <property type="match status" value="1"/>
</dbReference>
<keyword evidence="2" id="KW-0812">Transmembrane</keyword>
<feature type="region of interest" description="Disordered" evidence="1">
    <location>
        <begin position="545"/>
        <end position="565"/>
    </location>
</feature>
<evidence type="ECO:0000256" key="1">
    <source>
        <dbReference type="SAM" id="MobiDB-lite"/>
    </source>
</evidence>
<comment type="caution">
    <text evidence="5">The sequence shown here is derived from an EMBL/GenBank/DDBJ whole genome shotgun (WGS) entry which is preliminary data.</text>
</comment>
<dbReference type="Gene3D" id="3.30.70.1230">
    <property type="entry name" value="Nucleotide cyclase"/>
    <property type="match status" value="1"/>
</dbReference>
<dbReference type="Gene3D" id="6.10.340.10">
    <property type="match status" value="1"/>
</dbReference>
<name>A0A367ZUN6_9BACT</name>
<feature type="region of interest" description="Disordered" evidence="1">
    <location>
        <begin position="1"/>
        <end position="30"/>
    </location>
</feature>
<dbReference type="SMART" id="SM00044">
    <property type="entry name" value="CYCc"/>
    <property type="match status" value="1"/>
</dbReference>
<reference evidence="5 6" key="1">
    <citation type="submission" date="2018-05" db="EMBL/GenBank/DDBJ databases">
        <title>A metagenomic window into the 2 km-deep terrestrial subsurface aquifer revealed taxonomically and functionally diverse microbial community comprising novel uncultured bacterial lineages.</title>
        <authorList>
            <person name="Kadnikov V.V."/>
            <person name="Mardanov A.V."/>
            <person name="Beletsky A.V."/>
            <person name="Banks D."/>
            <person name="Pimenov N.V."/>
            <person name="Frank Y.A."/>
            <person name="Karnachuk O.V."/>
            <person name="Ravin N.V."/>
        </authorList>
    </citation>
    <scope>NUCLEOTIDE SEQUENCE [LARGE SCALE GENOMIC DNA]</scope>
    <source>
        <strain evidence="5">BY5</strain>
    </source>
</reference>
<dbReference type="InterPro" id="IPR029787">
    <property type="entry name" value="Nucleotide_cyclase"/>
</dbReference>
<dbReference type="GO" id="GO:0035556">
    <property type="term" value="P:intracellular signal transduction"/>
    <property type="evidence" value="ECO:0007669"/>
    <property type="project" value="InterPro"/>
</dbReference>
<protein>
    <submittedName>
        <fullName evidence="5">Adenylate cyclase</fullName>
    </submittedName>
</protein>
<dbReference type="CDD" id="cd07302">
    <property type="entry name" value="CHD"/>
    <property type="match status" value="1"/>
</dbReference>
<keyword evidence="2" id="KW-0472">Membrane</keyword>
<dbReference type="SUPFAM" id="SSF55073">
    <property type="entry name" value="Nucleotide cyclase"/>
    <property type="match status" value="1"/>
</dbReference>
<evidence type="ECO:0000313" key="6">
    <source>
        <dbReference type="Proteomes" id="UP000252355"/>
    </source>
</evidence>
<dbReference type="AlphaFoldDB" id="A0A367ZUN6"/>
<dbReference type="Proteomes" id="UP000252355">
    <property type="component" value="Unassembled WGS sequence"/>
</dbReference>
<dbReference type="InterPro" id="IPR003660">
    <property type="entry name" value="HAMP_dom"/>
</dbReference>
<dbReference type="InterPro" id="IPR001054">
    <property type="entry name" value="A/G_cyclase"/>
</dbReference>
<dbReference type="EMBL" id="QOQW01000003">
    <property type="protein sequence ID" value="RCK81051.1"/>
    <property type="molecule type" value="Genomic_DNA"/>
</dbReference>
<proteinExistence type="predicted"/>
<organism evidence="5 6">
    <name type="scientific">Candidatus Ozemobacter sibiricus</name>
    <dbReference type="NCBI Taxonomy" id="2268124"/>
    <lineage>
        <taxon>Bacteria</taxon>
        <taxon>Candidatus Ozemobacteria</taxon>
        <taxon>Candidatus Ozemobacterales</taxon>
        <taxon>Candidatus Ozemobacteraceae</taxon>
        <taxon>Candidatus Ozemobacter</taxon>
    </lineage>
</organism>
<dbReference type="Pfam" id="PF00211">
    <property type="entry name" value="Guanylate_cyc"/>
    <property type="match status" value="1"/>
</dbReference>
<accession>A0A367ZUN6</accession>
<dbReference type="GO" id="GO:0009190">
    <property type="term" value="P:cyclic nucleotide biosynthetic process"/>
    <property type="evidence" value="ECO:0007669"/>
    <property type="project" value="InterPro"/>
</dbReference>
<dbReference type="CDD" id="cd06225">
    <property type="entry name" value="HAMP"/>
    <property type="match status" value="1"/>
</dbReference>
<gene>
    <name evidence="5" type="ORF">OZSIB_2428</name>
</gene>
<dbReference type="PANTHER" id="PTHR43081">
    <property type="entry name" value="ADENYLATE CYCLASE, TERMINAL-DIFFERENTIATION SPECIFIC-RELATED"/>
    <property type="match status" value="1"/>
</dbReference>
<evidence type="ECO:0000259" key="4">
    <source>
        <dbReference type="PROSITE" id="PS50885"/>
    </source>
</evidence>
<feature type="compositionally biased region" description="Pro residues" evidence="1">
    <location>
        <begin position="554"/>
        <end position="563"/>
    </location>
</feature>
<feature type="transmembrane region" description="Helical" evidence="2">
    <location>
        <begin position="741"/>
        <end position="764"/>
    </location>
</feature>
<dbReference type="PROSITE" id="PS50885">
    <property type="entry name" value="HAMP"/>
    <property type="match status" value="1"/>
</dbReference>